<dbReference type="Pfam" id="PF00990">
    <property type="entry name" value="GGDEF"/>
    <property type="match status" value="1"/>
</dbReference>
<dbReference type="GO" id="GO:0005886">
    <property type="term" value="C:plasma membrane"/>
    <property type="evidence" value="ECO:0007669"/>
    <property type="project" value="TreeGrafter"/>
</dbReference>
<feature type="transmembrane region" description="Helical" evidence="1">
    <location>
        <begin position="12"/>
        <end position="27"/>
    </location>
</feature>
<evidence type="ECO:0000313" key="4">
    <source>
        <dbReference type="Proteomes" id="UP000037043"/>
    </source>
</evidence>
<feature type="transmembrane region" description="Helical" evidence="1">
    <location>
        <begin position="163"/>
        <end position="181"/>
    </location>
</feature>
<keyword evidence="1" id="KW-1133">Transmembrane helix</keyword>
<organism evidence="3 4">
    <name type="scientific">Clostridium homopropionicum DSM 5847</name>
    <dbReference type="NCBI Taxonomy" id="1121318"/>
    <lineage>
        <taxon>Bacteria</taxon>
        <taxon>Bacillati</taxon>
        <taxon>Bacillota</taxon>
        <taxon>Clostridia</taxon>
        <taxon>Eubacteriales</taxon>
        <taxon>Clostridiaceae</taxon>
        <taxon>Clostridium</taxon>
    </lineage>
</organism>
<feature type="transmembrane region" description="Helical" evidence="1">
    <location>
        <begin position="33"/>
        <end position="56"/>
    </location>
</feature>
<evidence type="ECO:0000256" key="1">
    <source>
        <dbReference type="SAM" id="Phobius"/>
    </source>
</evidence>
<dbReference type="SUPFAM" id="SSF55073">
    <property type="entry name" value="Nucleotide cyclase"/>
    <property type="match status" value="1"/>
</dbReference>
<dbReference type="SMART" id="SM00267">
    <property type="entry name" value="GGDEF"/>
    <property type="match status" value="1"/>
</dbReference>
<protein>
    <submittedName>
        <fullName evidence="3">Putative diguanylate cyclase AdrA</fullName>
        <ecNumber evidence="3">2.7.7.65</ecNumber>
    </submittedName>
</protein>
<dbReference type="InterPro" id="IPR029787">
    <property type="entry name" value="Nucleotide_cyclase"/>
</dbReference>
<keyword evidence="3" id="KW-0548">Nucleotidyltransferase</keyword>
<evidence type="ECO:0000259" key="2">
    <source>
        <dbReference type="PROSITE" id="PS50887"/>
    </source>
</evidence>
<keyword evidence="1" id="KW-0812">Transmembrane</keyword>
<dbReference type="GO" id="GO:0052621">
    <property type="term" value="F:diguanylate cyclase activity"/>
    <property type="evidence" value="ECO:0007669"/>
    <property type="project" value="UniProtKB-EC"/>
</dbReference>
<dbReference type="PANTHER" id="PTHR45138">
    <property type="entry name" value="REGULATORY COMPONENTS OF SENSORY TRANSDUCTION SYSTEM"/>
    <property type="match status" value="1"/>
</dbReference>
<gene>
    <name evidence="3" type="primary">adrA_1</name>
    <name evidence="3" type="ORF">CLHOM_12820</name>
</gene>
<comment type="caution">
    <text evidence="3">The sequence shown here is derived from an EMBL/GenBank/DDBJ whole genome shotgun (WGS) entry which is preliminary data.</text>
</comment>
<dbReference type="STRING" id="36844.SAMN04488501_11731"/>
<reference evidence="4" key="1">
    <citation type="submission" date="2015-08" db="EMBL/GenBank/DDBJ databases">
        <title>Genome sequence of the strict anaerobe Clostridium homopropionicum LuHBu1 (DSM 5847T).</title>
        <authorList>
            <person name="Poehlein A."/>
            <person name="Beck M."/>
            <person name="Schiel-Bengelsdorf B."/>
            <person name="Bengelsdorf F.R."/>
            <person name="Daniel R."/>
            <person name="Duerre P."/>
        </authorList>
    </citation>
    <scope>NUCLEOTIDE SEQUENCE [LARGE SCALE GENOMIC DNA]</scope>
    <source>
        <strain evidence="4">DSM 5847</strain>
    </source>
</reference>
<keyword evidence="1" id="KW-0472">Membrane</keyword>
<feature type="transmembrane region" description="Helical" evidence="1">
    <location>
        <begin position="132"/>
        <end position="151"/>
    </location>
</feature>
<keyword evidence="3" id="KW-0808">Transferase</keyword>
<proteinExistence type="predicted"/>
<dbReference type="InterPro" id="IPR033425">
    <property type="entry name" value="MASE3"/>
</dbReference>
<dbReference type="EMBL" id="LHUR01000017">
    <property type="protein sequence ID" value="KOA20286.1"/>
    <property type="molecule type" value="Genomic_DNA"/>
</dbReference>
<sequence length="429" mass="49441">MEITKEKTNCKVLIVILLLIMSLYISLRNYILFHFILEIFCVVIASSIAILGFSSYSSKSNSLVNNIGIAYLSVAIIDFFHVLSYKGVNIICSGANIPTQLWILVRYVESISFLIAFIWLNKRINKSRIAIVYFVFTVASLYSIFFTSYFPDCYLDGIGLTKFKIISEYVIIAINVINIFLLYKNKQYFETNIVKLFAQSFIFAIIGEAYFTLYFDVYGIFNALGHVFKAISYVFICYAIFFENIKAPFEKALSNYKEELQKNLNLSLNMCIDFMTGLYNRMYLDSVINNIFVSNYEKTILIVFDMDNLKIINDKFGHVKGDKAILQTVNILKNNFDKKNILIRLGGDEFLSIVIGSDEEEIKARLASIDEDLMNRGNELKIPLSISYGIAKYEGKIDKDIFLKLFDEADEEMYKQKAMRKKHNSFIIS</sequence>
<dbReference type="EC" id="2.7.7.65" evidence="3"/>
<accession>A0A0L6ZBE4</accession>
<feature type="transmembrane region" description="Helical" evidence="1">
    <location>
        <begin position="103"/>
        <end position="120"/>
    </location>
</feature>
<dbReference type="Gene3D" id="3.30.70.270">
    <property type="match status" value="1"/>
</dbReference>
<dbReference type="NCBIfam" id="TIGR00254">
    <property type="entry name" value="GGDEF"/>
    <property type="match status" value="1"/>
</dbReference>
<dbReference type="CDD" id="cd01949">
    <property type="entry name" value="GGDEF"/>
    <property type="match status" value="1"/>
</dbReference>
<dbReference type="RefSeq" id="WP_052220864.1">
    <property type="nucleotide sequence ID" value="NZ_LHUR01000017.1"/>
</dbReference>
<dbReference type="Proteomes" id="UP000037043">
    <property type="component" value="Unassembled WGS sequence"/>
</dbReference>
<feature type="transmembrane region" description="Helical" evidence="1">
    <location>
        <begin position="193"/>
        <end position="213"/>
    </location>
</feature>
<dbReference type="AlphaFoldDB" id="A0A0L6ZBE4"/>
<evidence type="ECO:0000313" key="3">
    <source>
        <dbReference type="EMBL" id="KOA20286.1"/>
    </source>
</evidence>
<dbReference type="InterPro" id="IPR000160">
    <property type="entry name" value="GGDEF_dom"/>
</dbReference>
<dbReference type="PROSITE" id="PS50887">
    <property type="entry name" value="GGDEF"/>
    <property type="match status" value="1"/>
</dbReference>
<dbReference type="PANTHER" id="PTHR45138:SF23">
    <property type="entry name" value="SIGNALING PROTEIN"/>
    <property type="match status" value="1"/>
</dbReference>
<dbReference type="GO" id="GO:0043709">
    <property type="term" value="P:cell adhesion involved in single-species biofilm formation"/>
    <property type="evidence" value="ECO:0007669"/>
    <property type="project" value="TreeGrafter"/>
</dbReference>
<dbReference type="GO" id="GO:1902201">
    <property type="term" value="P:negative regulation of bacterial-type flagellum-dependent cell motility"/>
    <property type="evidence" value="ECO:0007669"/>
    <property type="project" value="TreeGrafter"/>
</dbReference>
<feature type="domain" description="GGDEF" evidence="2">
    <location>
        <begin position="297"/>
        <end position="429"/>
    </location>
</feature>
<feature type="transmembrane region" description="Helical" evidence="1">
    <location>
        <begin position="219"/>
        <end position="241"/>
    </location>
</feature>
<dbReference type="Pfam" id="PF17159">
    <property type="entry name" value="MASE3"/>
    <property type="match status" value="1"/>
</dbReference>
<dbReference type="PATRIC" id="fig|1121318.3.peg.1295"/>
<feature type="transmembrane region" description="Helical" evidence="1">
    <location>
        <begin position="63"/>
        <end position="83"/>
    </location>
</feature>
<dbReference type="InterPro" id="IPR050469">
    <property type="entry name" value="Diguanylate_Cyclase"/>
</dbReference>
<dbReference type="InterPro" id="IPR043128">
    <property type="entry name" value="Rev_trsase/Diguanyl_cyclase"/>
</dbReference>
<keyword evidence="4" id="KW-1185">Reference proteome</keyword>
<name>A0A0L6ZBE4_9CLOT</name>